<feature type="transmembrane region" description="Helical" evidence="10">
    <location>
        <begin position="172"/>
        <end position="190"/>
    </location>
</feature>
<comment type="caution">
    <text evidence="11">The sequence shown here is derived from an EMBL/GenBank/DDBJ whole genome shotgun (WGS) entry which is preliminary data.</text>
</comment>
<evidence type="ECO:0000256" key="10">
    <source>
        <dbReference type="SAM" id="Phobius"/>
    </source>
</evidence>
<dbReference type="SUPFAM" id="SSF81338">
    <property type="entry name" value="Aquaporin-like"/>
    <property type="match status" value="1"/>
</dbReference>
<dbReference type="eggNOG" id="COG0580">
    <property type="taxonomic scope" value="Bacteria"/>
</dbReference>
<dbReference type="AlphaFoldDB" id="J0D629"/>
<feature type="transmembrane region" description="Helical" evidence="10">
    <location>
        <begin position="54"/>
        <end position="77"/>
    </location>
</feature>
<evidence type="ECO:0000256" key="8">
    <source>
        <dbReference type="RuleBase" id="RU000477"/>
    </source>
</evidence>
<keyword evidence="6 10" id="KW-1133">Transmembrane helix</keyword>
<feature type="transmembrane region" description="Helical" evidence="10">
    <location>
        <begin position="252"/>
        <end position="271"/>
    </location>
</feature>
<dbReference type="OrthoDB" id="9807293at2"/>
<dbReference type="Gene3D" id="1.20.1080.10">
    <property type="entry name" value="Glycerol uptake facilitator protein"/>
    <property type="match status" value="1"/>
</dbReference>
<gene>
    <name evidence="11" type="ORF">HMPREF9156_00194</name>
</gene>
<organism evidence="11 12">
    <name type="scientific">Scardovia wiggsiae F0424</name>
    <dbReference type="NCBI Taxonomy" id="857290"/>
    <lineage>
        <taxon>Bacteria</taxon>
        <taxon>Bacillati</taxon>
        <taxon>Actinomycetota</taxon>
        <taxon>Actinomycetes</taxon>
        <taxon>Bifidobacteriales</taxon>
        <taxon>Bifidobacteriaceae</taxon>
        <taxon>Scardovia</taxon>
    </lineage>
</organism>
<evidence type="ECO:0000256" key="2">
    <source>
        <dbReference type="ARBA" id="ARBA00006175"/>
    </source>
</evidence>
<evidence type="ECO:0000256" key="7">
    <source>
        <dbReference type="ARBA" id="ARBA00023136"/>
    </source>
</evidence>
<dbReference type="GO" id="GO:0005886">
    <property type="term" value="C:plasma membrane"/>
    <property type="evidence" value="ECO:0007669"/>
    <property type="project" value="UniProtKB-SubCell"/>
</dbReference>
<feature type="transmembrane region" description="Helical" evidence="10">
    <location>
        <begin position="202"/>
        <end position="220"/>
    </location>
</feature>
<dbReference type="RefSeq" id="WP_007147262.1">
    <property type="nucleotide sequence ID" value="NZ_AKCI01000001.1"/>
</dbReference>
<dbReference type="Pfam" id="PF00230">
    <property type="entry name" value="MIP"/>
    <property type="match status" value="1"/>
</dbReference>
<feature type="region of interest" description="Disordered" evidence="9">
    <location>
        <begin position="292"/>
        <end position="351"/>
    </location>
</feature>
<feature type="transmembrane region" description="Helical" evidence="10">
    <location>
        <begin position="26"/>
        <end position="48"/>
    </location>
</feature>
<evidence type="ECO:0000256" key="4">
    <source>
        <dbReference type="ARBA" id="ARBA00022475"/>
    </source>
</evidence>
<dbReference type="PROSITE" id="PS00221">
    <property type="entry name" value="MIP"/>
    <property type="match status" value="1"/>
</dbReference>
<evidence type="ECO:0008006" key="13">
    <source>
        <dbReference type="Google" id="ProtNLM"/>
    </source>
</evidence>
<reference evidence="11 12" key="1">
    <citation type="submission" date="2012-01" db="EMBL/GenBank/DDBJ databases">
        <title>The Genome Sequence of Scardovia wiggsiae F0424.</title>
        <authorList>
            <consortium name="The Broad Institute Genome Sequencing Platform"/>
            <person name="Earl A."/>
            <person name="Ward D."/>
            <person name="Feldgarden M."/>
            <person name="Gevers D."/>
            <person name="Izard J."/>
            <person name="Ganesan A."/>
            <person name="Baranova O.V."/>
            <person name="Blanton J.M."/>
            <person name="Tanner A.C."/>
            <person name="Mathney J."/>
            <person name="Dewhirst F.E."/>
            <person name="Young S.K."/>
            <person name="Zeng Q."/>
            <person name="Gargeya S."/>
            <person name="Fitzgerald M."/>
            <person name="Haas B."/>
            <person name="Abouelleil A."/>
            <person name="Alvarado L."/>
            <person name="Arachchi H.M."/>
            <person name="Berlin A."/>
            <person name="Chapman S.B."/>
            <person name="Gearin G."/>
            <person name="Goldberg J."/>
            <person name="Griggs A."/>
            <person name="Gujja S."/>
            <person name="Hansen M."/>
            <person name="Heiman D."/>
            <person name="Howarth C."/>
            <person name="Larimer J."/>
            <person name="Lui A."/>
            <person name="MacDonald P.J.P."/>
            <person name="McCowen C."/>
            <person name="Montmayeur A."/>
            <person name="Murphy C."/>
            <person name="Neiman D."/>
            <person name="Pearson M."/>
            <person name="Priest M."/>
            <person name="Roberts A."/>
            <person name="Saif S."/>
            <person name="Shea T."/>
            <person name="Sisk P."/>
            <person name="Stolte C."/>
            <person name="Sykes S."/>
            <person name="Wortman J."/>
            <person name="Nusbaum C."/>
            <person name="Birren B."/>
        </authorList>
    </citation>
    <scope>NUCLEOTIDE SEQUENCE [LARGE SCALE GENOMIC DNA]</scope>
    <source>
        <strain evidence="11 12">F0424</strain>
    </source>
</reference>
<protein>
    <recommendedName>
        <fullName evidence="13">MIP family channel protein</fullName>
    </recommendedName>
</protein>
<dbReference type="PANTHER" id="PTHR19139">
    <property type="entry name" value="AQUAPORIN TRANSPORTER"/>
    <property type="match status" value="1"/>
</dbReference>
<feature type="transmembrane region" description="Helical" evidence="10">
    <location>
        <begin position="104"/>
        <end position="126"/>
    </location>
</feature>
<evidence type="ECO:0000256" key="3">
    <source>
        <dbReference type="ARBA" id="ARBA00022448"/>
    </source>
</evidence>
<evidence type="ECO:0000256" key="9">
    <source>
        <dbReference type="SAM" id="MobiDB-lite"/>
    </source>
</evidence>
<keyword evidence="7 10" id="KW-0472">Membrane</keyword>
<keyword evidence="5 8" id="KW-0812">Transmembrane</keyword>
<dbReference type="PANTHER" id="PTHR19139:SF199">
    <property type="entry name" value="MIP17260P"/>
    <property type="match status" value="1"/>
</dbReference>
<keyword evidence="4" id="KW-1003">Cell membrane</keyword>
<evidence type="ECO:0000256" key="1">
    <source>
        <dbReference type="ARBA" id="ARBA00004651"/>
    </source>
</evidence>
<dbReference type="HOGENOM" id="CLU_057061_0_0_11"/>
<dbReference type="GO" id="GO:0015250">
    <property type="term" value="F:water channel activity"/>
    <property type="evidence" value="ECO:0007669"/>
    <property type="project" value="TreeGrafter"/>
</dbReference>
<evidence type="ECO:0000313" key="12">
    <source>
        <dbReference type="Proteomes" id="UP000006415"/>
    </source>
</evidence>
<comment type="subcellular location">
    <subcellularLocation>
        <location evidence="1">Cell membrane</location>
        <topology evidence="1">Multi-pass membrane protein</topology>
    </subcellularLocation>
</comment>
<dbReference type="InterPro" id="IPR034294">
    <property type="entry name" value="Aquaporin_transptr"/>
</dbReference>
<dbReference type="InterPro" id="IPR022357">
    <property type="entry name" value="MIP_CS"/>
</dbReference>
<dbReference type="PRINTS" id="PR00783">
    <property type="entry name" value="MINTRINSICP"/>
</dbReference>
<keyword evidence="12" id="KW-1185">Reference proteome</keyword>
<keyword evidence="3 8" id="KW-0813">Transport</keyword>
<dbReference type="EMBL" id="AGZS01000001">
    <property type="protein sequence ID" value="EJD65430.1"/>
    <property type="molecule type" value="Genomic_DNA"/>
</dbReference>
<name>J0D629_9BIFI</name>
<dbReference type="InterPro" id="IPR023271">
    <property type="entry name" value="Aquaporin-like"/>
</dbReference>
<dbReference type="Proteomes" id="UP000006415">
    <property type="component" value="Unassembled WGS sequence"/>
</dbReference>
<accession>J0D629</accession>
<feature type="compositionally biased region" description="Polar residues" evidence="9">
    <location>
        <begin position="326"/>
        <end position="335"/>
    </location>
</feature>
<feature type="compositionally biased region" description="Polar residues" evidence="9">
    <location>
        <begin position="303"/>
        <end position="317"/>
    </location>
</feature>
<evidence type="ECO:0000256" key="5">
    <source>
        <dbReference type="ARBA" id="ARBA00022692"/>
    </source>
</evidence>
<evidence type="ECO:0000256" key="6">
    <source>
        <dbReference type="ARBA" id="ARBA00022989"/>
    </source>
</evidence>
<sequence>MTDTTETLVYSSDRPKHAPASLPVRVGAEFAGSFFVIFITLIVTGLLGPANNQIPGLMAIVAALTLAAAYGIAAIVFGKVSGGQINPAVTFAAALTARISWLDALLYIIAQLLGGAAAAAIAVFMAPTPITNTGFPSVGFIAHMANLYDQGTQQFLSLPTVYSNLTTFDMRWTIVLEVIAVLAIVATYLATSNHNGLATRKYGMAMAMAYGLGALVTYPFDHAGLNPARSTGIAIFAQIKGLTDPSPLKQLWVFWVTALLASAVAALVVIIHDSVHANDDAIYREIQFEEQNAPASETDKSSDNTAEQDSSDSTGGTTIIVEQADTGDSSENGNTDDAADGDAEGKPDSES</sequence>
<comment type="similarity">
    <text evidence="2 8">Belongs to the MIP/aquaporin (TC 1.A.8) family.</text>
</comment>
<evidence type="ECO:0000313" key="11">
    <source>
        <dbReference type="EMBL" id="EJD65430.1"/>
    </source>
</evidence>
<proteinExistence type="inferred from homology"/>
<dbReference type="STRING" id="857290.HMPREF9156_00194"/>
<dbReference type="InterPro" id="IPR000425">
    <property type="entry name" value="MIP"/>
</dbReference>